<dbReference type="PANTHER" id="PTHR13538">
    <property type="entry name" value="N-ACETYLTRANSFERASE 6"/>
    <property type="match status" value="1"/>
</dbReference>
<evidence type="ECO:0000259" key="2">
    <source>
        <dbReference type="PROSITE" id="PS51186"/>
    </source>
</evidence>
<dbReference type="WBParaSite" id="HCON_00069090-00001">
    <property type="protein sequence ID" value="HCON_00069090-00001"/>
    <property type="gene ID" value="HCON_00069090"/>
</dbReference>
<sequence length="246" mass="27201">MLDGNTDNGLTVDRYSLIPLYNRQDLNEKCIKLLNQEWPRSDGAREHSQAKSCRLTPPMSFLLIENRTDRLIGHARICLLPNRPTACWIESVIVEKECRGLGIGKLLMAYVEDAAKGFGFDEAYLSTDDQVIFYERCGYEKCDPILHSTTATSVFPVPKLADPQPPEKRSKPRPENPSKSCTTEASLQSKTPSSQPATATQAAQAPPIPVPAPPTLVPPPPPGPPKKVPTAPVSTEDHQYMRKKLM</sequence>
<dbReference type="Proteomes" id="UP000025227">
    <property type="component" value="Unplaced"/>
</dbReference>
<dbReference type="Pfam" id="PF00583">
    <property type="entry name" value="Acetyltransf_1"/>
    <property type="match status" value="1"/>
</dbReference>
<accession>A0A7I4YBG9</accession>
<protein>
    <submittedName>
        <fullName evidence="4">GCN5-related N-acetyltransferase domain containing protein</fullName>
    </submittedName>
</protein>
<dbReference type="GO" id="GO:1905502">
    <property type="term" value="F:acetyl-CoA binding"/>
    <property type="evidence" value="ECO:0007669"/>
    <property type="project" value="TreeGrafter"/>
</dbReference>
<feature type="compositionally biased region" description="Basic and acidic residues" evidence="1">
    <location>
        <begin position="165"/>
        <end position="176"/>
    </location>
</feature>
<dbReference type="GO" id="GO:0008080">
    <property type="term" value="F:N-acetyltransferase activity"/>
    <property type="evidence" value="ECO:0007669"/>
    <property type="project" value="InterPro"/>
</dbReference>
<dbReference type="PANTHER" id="PTHR13538:SF4">
    <property type="entry name" value="N-ALPHA-ACETYLTRANSFERASE 80"/>
    <property type="match status" value="1"/>
</dbReference>
<feature type="region of interest" description="Disordered" evidence="1">
    <location>
        <begin position="156"/>
        <end position="246"/>
    </location>
</feature>
<dbReference type="CDD" id="cd04301">
    <property type="entry name" value="NAT_SF"/>
    <property type="match status" value="1"/>
</dbReference>
<dbReference type="AlphaFoldDB" id="A0A7I4YBG9"/>
<dbReference type="InterPro" id="IPR000182">
    <property type="entry name" value="GNAT_dom"/>
</dbReference>
<feature type="compositionally biased region" description="Polar residues" evidence="1">
    <location>
        <begin position="177"/>
        <end position="195"/>
    </location>
</feature>
<reference evidence="4" key="1">
    <citation type="submission" date="2020-12" db="UniProtKB">
        <authorList>
            <consortium name="WormBaseParasite"/>
        </authorList>
    </citation>
    <scope>IDENTIFICATION</scope>
    <source>
        <strain evidence="4">MHco3</strain>
    </source>
</reference>
<feature type="compositionally biased region" description="Pro residues" evidence="1">
    <location>
        <begin position="206"/>
        <end position="227"/>
    </location>
</feature>
<proteinExistence type="predicted"/>
<evidence type="ECO:0000313" key="4">
    <source>
        <dbReference type="WBParaSite" id="HCON_00069090-00001"/>
    </source>
</evidence>
<organism evidence="3 4">
    <name type="scientific">Haemonchus contortus</name>
    <name type="common">Barber pole worm</name>
    <dbReference type="NCBI Taxonomy" id="6289"/>
    <lineage>
        <taxon>Eukaryota</taxon>
        <taxon>Metazoa</taxon>
        <taxon>Ecdysozoa</taxon>
        <taxon>Nematoda</taxon>
        <taxon>Chromadorea</taxon>
        <taxon>Rhabditida</taxon>
        <taxon>Rhabditina</taxon>
        <taxon>Rhabditomorpha</taxon>
        <taxon>Strongyloidea</taxon>
        <taxon>Trichostrongylidae</taxon>
        <taxon>Haemonchus</taxon>
    </lineage>
</organism>
<dbReference type="Gene3D" id="3.40.630.30">
    <property type="match status" value="1"/>
</dbReference>
<dbReference type="PROSITE" id="PS51186">
    <property type="entry name" value="GNAT"/>
    <property type="match status" value="1"/>
</dbReference>
<dbReference type="OMA" id="MLETCDC"/>
<evidence type="ECO:0000256" key="1">
    <source>
        <dbReference type="SAM" id="MobiDB-lite"/>
    </source>
</evidence>
<keyword evidence="3" id="KW-1185">Reference proteome</keyword>
<dbReference type="OrthoDB" id="329272at2759"/>
<dbReference type="SUPFAM" id="SSF55729">
    <property type="entry name" value="Acyl-CoA N-acyltransferases (Nat)"/>
    <property type="match status" value="1"/>
</dbReference>
<dbReference type="GO" id="GO:0005737">
    <property type="term" value="C:cytoplasm"/>
    <property type="evidence" value="ECO:0007669"/>
    <property type="project" value="TreeGrafter"/>
</dbReference>
<evidence type="ECO:0000313" key="3">
    <source>
        <dbReference type="Proteomes" id="UP000025227"/>
    </source>
</evidence>
<dbReference type="InterPro" id="IPR016181">
    <property type="entry name" value="Acyl_CoA_acyltransferase"/>
</dbReference>
<feature type="compositionally biased region" description="Low complexity" evidence="1">
    <location>
        <begin position="196"/>
        <end position="205"/>
    </location>
</feature>
<name>A0A7I4YBG9_HAECO</name>
<dbReference type="InterPro" id="IPR039840">
    <property type="entry name" value="NAA80"/>
</dbReference>
<feature type="domain" description="N-acetyltransferase" evidence="2">
    <location>
        <begin position="16"/>
        <end position="162"/>
    </location>
</feature>